<feature type="transmembrane region" description="Helical" evidence="2">
    <location>
        <begin position="135"/>
        <end position="155"/>
    </location>
</feature>
<dbReference type="PANTHER" id="PTHR42709:SF8">
    <property type="entry name" value="UNDECAPRENYL PHOSPHATE TRANSPORTER A"/>
    <property type="match status" value="1"/>
</dbReference>
<keyword evidence="2" id="KW-1133">Transmembrane helix</keyword>
<evidence type="ECO:0000259" key="3">
    <source>
        <dbReference type="Pfam" id="PF09335"/>
    </source>
</evidence>
<proteinExistence type="inferred from homology"/>
<keyword evidence="2" id="KW-0472">Membrane</keyword>
<protein>
    <submittedName>
        <fullName evidence="4">Alkaline phosphatase like protein</fullName>
    </submittedName>
</protein>
<evidence type="ECO:0000256" key="2">
    <source>
        <dbReference type="SAM" id="Phobius"/>
    </source>
</evidence>
<keyword evidence="2" id="KW-0812">Transmembrane</keyword>
<evidence type="ECO:0000313" key="4">
    <source>
        <dbReference type="EMBL" id="KZD66313.1"/>
    </source>
</evidence>
<dbReference type="PANTHER" id="PTHR42709">
    <property type="entry name" value="ALKALINE PHOSPHATASE LIKE PROTEIN"/>
    <property type="match status" value="1"/>
</dbReference>
<comment type="similarity">
    <text evidence="1">Belongs to the DedA family.</text>
</comment>
<organism evidence="4 5">
    <name type="scientific">Bacillus cereus</name>
    <dbReference type="NCBI Taxonomy" id="1396"/>
    <lineage>
        <taxon>Bacteria</taxon>
        <taxon>Bacillati</taxon>
        <taxon>Bacillota</taxon>
        <taxon>Bacilli</taxon>
        <taxon>Bacillales</taxon>
        <taxon>Bacillaceae</taxon>
        <taxon>Bacillus</taxon>
        <taxon>Bacillus cereus group</taxon>
    </lineage>
</organism>
<comment type="caution">
    <text evidence="4">The sequence shown here is derived from an EMBL/GenBank/DDBJ whole genome shotgun (WGS) entry which is preliminary data.</text>
</comment>
<feature type="transmembrane region" description="Helical" evidence="2">
    <location>
        <begin position="47"/>
        <end position="70"/>
    </location>
</feature>
<feature type="transmembrane region" description="Helical" evidence="2">
    <location>
        <begin position="167"/>
        <end position="189"/>
    </location>
</feature>
<name>A0A162P4F3_BACCE</name>
<dbReference type="Proteomes" id="UP000076482">
    <property type="component" value="Unassembled WGS sequence"/>
</dbReference>
<feature type="domain" description="VTT" evidence="3">
    <location>
        <begin position="29"/>
        <end position="154"/>
    </location>
</feature>
<accession>A0A162P4F3</accession>
<dbReference type="InterPro" id="IPR051311">
    <property type="entry name" value="DedA_domain"/>
</dbReference>
<dbReference type="AlphaFoldDB" id="A0A162P4F3"/>
<evidence type="ECO:0000256" key="1">
    <source>
        <dbReference type="ARBA" id="ARBA00010792"/>
    </source>
</evidence>
<dbReference type="Pfam" id="PF09335">
    <property type="entry name" value="VTT_dom"/>
    <property type="match status" value="1"/>
</dbReference>
<sequence length="201" mass="22399">MSEWVQSALHIFSELGYFGVALGLMIEIIPSEIVLSYAGYQVNEGNLTFWGAVVAGVTGGVLAQLFLYWAGYFGGRPLIEKYGKYIFIQSRHVEMAESWFSKYGKGVVFFARFIPVVRHAISIPAGLAKMSFATFTLYTTIAIVPWSIAFVWFGIKLGTHWDTAKEFAAPYLAYIIVGAVLCIVAYTLYKTGFRKSKRGRA</sequence>
<dbReference type="InterPro" id="IPR032816">
    <property type="entry name" value="VTT_dom"/>
</dbReference>
<dbReference type="PATRIC" id="fig|1396.535.peg.4390"/>
<evidence type="ECO:0000313" key="5">
    <source>
        <dbReference type="Proteomes" id="UP000076482"/>
    </source>
</evidence>
<dbReference type="GO" id="GO:0005886">
    <property type="term" value="C:plasma membrane"/>
    <property type="evidence" value="ECO:0007669"/>
    <property type="project" value="TreeGrafter"/>
</dbReference>
<feature type="transmembrane region" description="Helical" evidence="2">
    <location>
        <begin position="15"/>
        <end position="35"/>
    </location>
</feature>
<gene>
    <name evidence="4" type="ORF">B4088_2429</name>
</gene>
<dbReference type="EMBL" id="LJKE01000043">
    <property type="protein sequence ID" value="KZD66313.1"/>
    <property type="molecule type" value="Genomic_DNA"/>
</dbReference>
<reference evidence="4 5" key="1">
    <citation type="submission" date="2015-09" db="EMBL/GenBank/DDBJ databases">
        <title>Bacillus cereus food isolates.</title>
        <authorList>
            <person name="Boekhorst J."/>
        </authorList>
    </citation>
    <scope>NUCLEOTIDE SEQUENCE [LARGE SCALE GENOMIC DNA]</scope>
    <source>
        <strain evidence="4 5">B4088</strain>
    </source>
</reference>